<protein>
    <submittedName>
        <fullName evidence="2">Uncharacterized protein</fullName>
    </submittedName>
</protein>
<keyword evidence="1" id="KW-0812">Transmembrane</keyword>
<dbReference type="RefSeq" id="WP_129400666.1">
    <property type="nucleotide sequence ID" value="NZ_SDWT01000001.1"/>
</dbReference>
<dbReference type="AlphaFoldDB" id="A0A4Q2S272"/>
<comment type="caution">
    <text evidence="2">The sequence shown here is derived from an EMBL/GenBank/DDBJ whole genome shotgun (WGS) entry which is preliminary data.</text>
</comment>
<feature type="transmembrane region" description="Helical" evidence="1">
    <location>
        <begin position="12"/>
        <end position="33"/>
    </location>
</feature>
<accession>A0A4Q2S272</accession>
<keyword evidence="3" id="KW-1185">Reference proteome</keyword>
<evidence type="ECO:0000256" key="1">
    <source>
        <dbReference type="SAM" id="Phobius"/>
    </source>
</evidence>
<proteinExistence type="predicted"/>
<dbReference type="OrthoDB" id="3177419at2"/>
<feature type="transmembrane region" description="Helical" evidence="1">
    <location>
        <begin position="58"/>
        <end position="87"/>
    </location>
</feature>
<name>A0A4Q2S272_9ACTN</name>
<evidence type="ECO:0000313" key="2">
    <source>
        <dbReference type="EMBL" id="RYB95326.1"/>
    </source>
</evidence>
<reference evidence="2 3" key="1">
    <citation type="submission" date="2019-01" db="EMBL/GenBank/DDBJ databases">
        <title>Novel species of Nocardioides.</title>
        <authorList>
            <person name="Liu Q."/>
            <person name="Xin Y.-H."/>
        </authorList>
    </citation>
    <scope>NUCLEOTIDE SEQUENCE [LARGE SCALE GENOMIC DNA]</scope>
    <source>
        <strain evidence="2 3">CGMCC 4.6882</strain>
    </source>
</reference>
<organism evidence="2 3">
    <name type="scientific">Nocardioides oleivorans</name>
    <dbReference type="NCBI Taxonomy" id="273676"/>
    <lineage>
        <taxon>Bacteria</taxon>
        <taxon>Bacillati</taxon>
        <taxon>Actinomycetota</taxon>
        <taxon>Actinomycetes</taxon>
        <taxon>Propionibacteriales</taxon>
        <taxon>Nocardioidaceae</taxon>
        <taxon>Nocardioides</taxon>
    </lineage>
</organism>
<keyword evidence="1" id="KW-0472">Membrane</keyword>
<dbReference type="Proteomes" id="UP000294071">
    <property type="component" value="Unassembled WGS sequence"/>
</dbReference>
<sequence length="99" mass="9987">MNNLGYALDGAWQVLLAGLILGAGLPAVFALGIRSATWGTGGTAAEVDGGSPHPLGRVLAALCFAVVLAGVALGITFIVASGFGYALSFEHIYPTLVEK</sequence>
<gene>
    <name evidence="2" type="ORF">EUA93_13850</name>
</gene>
<dbReference type="EMBL" id="SDWT01000001">
    <property type="protein sequence ID" value="RYB95326.1"/>
    <property type="molecule type" value="Genomic_DNA"/>
</dbReference>
<keyword evidence="1" id="KW-1133">Transmembrane helix</keyword>
<evidence type="ECO:0000313" key="3">
    <source>
        <dbReference type="Proteomes" id="UP000294071"/>
    </source>
</evidence>